<keyword evidence="2" id="KW-0732">Signal</keyword>
<evidence type="ECO:0000313" key="4">
    <source>
        <dbReference type="Proteomes" id="UP001367676"/>
    </source>
</evidence>
<evidence type="ECO:0000313" key="3">
    <source>
        <dbReference type="EMBL" id="KAK7586174.1"/>
    </source>
</evidence>
<organism evidence="3 4">
    <name type="scientific">Parthenolecanium corni</name>
    <dbReference type="NCBI Taxonomy" id="536013"/>
    <lineage>
        <taxon>Eukaryota</taxon>
        <taxon>Metazoa</taxon>
        <taxon>Ecdysozoa</taxon>
        <taxon>Arthropoda</taxon>
        <taxon>Hexapoda</taxon>
        <taxon>Insecta</taxon>
        <taxon>Pterygota</taxon>
        <taxon>Neoptera</taxon>
        <taxon>Paraneoptera</taxon>
        <taxon>Hemiptera</taxon>
        <taxon>Sternorrhyncha</taxon>
        <taxon>Coccoidea</taxon>
        <taxon>Coccidae</taxon>
        <taxon>Parthenolecanium</taxon>
    </lineage>
</organism>
<feature type="region of interest" description="Disordered" evidence="1">
    <location>
        <begin position="111"/>
        <end position="171"/>
    </location>
</feature>
<feature type="compositionally biased region" description="Basic and acidic residues" evidence="1">
    <location>
        <begin position="111"/>
        <end position="142"/>
    </location>
</feature>
<dbReference type="Proteomes" id="UP001367676">
    <property type="component" value="Unassembled WGS sequence"/>
</dbReference>
<gene>
    <name evidence="3" type="ORF">V9T40_004050</name>
</gene>
<feature type="compositionally biased region" description="Polar residues" evidence="1">
    <location>
        <begin position="161"/>
        <end position="170"/>
    </location>
</feature>
<name>A0AAN9Y3B2_9HEMI</name>
<keyword evidence="4" id="KW-1185">Reference proteome</keyword>
<dbReference type="EMBL" id="JBBCAQ010000027">
    <property type="protein sequence ID" value="KAK7586174.1"/>
    <property type="molecule type" value="Genomic_DNA"/>
</dbReference>
<feature type="chain" id="PRO_5043037098" evidence="2">
    <location>
        <begin position="21"/>
        <end position="200"/>
    </location>
</feature>
<feature type="signal peptide" evidence="2">
    <location>
        <begin position="1"/>
        <end position="20"/>
    </location>
</feature>
<proteinExistence type="predicted"/>
<evidence type="ECO:0000256" key="1">
    <source>
        <dbReference type="SAM" id="MobiDB-lite"/>
    </source>
</evidence>
<sequence length="200" mass="22267">MNATGILFAFCALLCSLVNAAPVKKIDQRQDGDLNIQAHLDKIVLLIVPNKNINILDIKGQGAFDQYEDLLPLLGKENVLNDLKYKLSQDDVKIKTLIGADLKDEKKEIPAKVESKVESKESKDVKKPEARETTTKKVENEPKASQPEVAQRKIAPKSDGRTYQTVQSGNNRERVIAISSHELEQRKVAADLPLTTIEKL</sequence>
<comment type="caution">
    <text evidence="3">The sequence shown here is derived from an EMBL/GenBank/DDBJ whole genome shotgun (WGS) entry which is preliminary data.</text>
</comment>
<protein>
    <submittedName>
        <fullName evidence="3">Uncharacterized protein</fullName>
    </submittedName>
</protein>
<reference evidence="3 4" key="1">
    <citation type="submission" date="2024-03" db="EMBL/GenBank/DDBJ databases">
        <title>Adaptation during the transition from Ophiocordyceps entomopathogen to insect associate is accompanied by gene loss and intensified selection.</title>
        <authorList>
            <person name="Ward C.M."/>
            <person name="Onetto C.A."/>
            <person name="Borneman A.R."/>
        </authorList>
    </citation>
    <scope>NUCLEOTIDE SEQUENCE [LARGE SCALE GENOMIC DNA]</scope>
    <source>
        <strain evidence="3">AWRI1</strain>
        <tissue evidence="3">Single Adult Female</tissue>
    </source>
</reference>
<accession>A0AAN9Y3B2</accession>
<evidence type="ECO:0000256" key="2">
    <source>
        <dbReference type="SAM" id="SignalP"/>
    </source>
</evidence>
<dbReference type="AlphaFoldDB" id="A0AAN9Y3B2"/>